<keyword evidence="3" id="KW-1185">Reference proteome</keyword>
<name>A0AAD4HQS0_9AGAM</name>
<sequence>MSSRSTQDLWHLQPLVTRTWTNWMTQTQSERKTMRTKITGGATETETIKEKTRTTDRESTQKITGPPDLSILNTQVAQPPSQPPSSPTESVSLSLVTQDAPETPPSSPSSTSHSSDDLWAQVEDLSGLIDGIDLGT</sequence>
<gene>
    <name evidence="2" type="ORF">F5891DRAFT_1183494</name>
</gene>
<dbReference type="AlphaFoldDB" id="A0AAD4HQS0"/>
<comment type="caution">
    <text evidence="2">The sequence shown here is derived from an EMBL/GenBank/DDBJ whole genome shotgun (WGS) entry which is preliminary data.</text>
</comment>
<reference evidence="2" key="1">
    <citation type="journal article" date="2020" name="New Phytol.">
        <title>Comparative genomics reveals dynamic genome evolution in host specialist ectomycorrhizal fungi.</title>
        <authorList>
            <person name="Lofgren L.A."/>
            <person name="Nguyen N.H."/>
            <person name="Vilgalys R."/>
            <person name="Ruytinx J."/>
            <person name="Liao H.L."/>
            <person name="Branco S."/>
            <person name="Kuo A."/>
            <person name="LaButti K."/>
            <person name="Lipzen A."/>
            <person name="Andreopoulos W."/>
            <person name="Pangilinan J."/>
            <person name="Riley R."/>
            <person name="Hundley H."/>
            <person name="Na H."/>
            <person name="Barry K."/>
            <person name="Grigoriev I.V."/>
            <person name="Stajich J.E."/>
            <person name="Kennedy P.G."/>
        </authorList>
    </citation>
    <scope>NUCLEOTIDE SEQUENCE</scope>
    <source>
        <strain evidence="2">FC203</strain>
    </source>
</reference>
<organism evidence="2 3">
    <name type="scientific">Suillus fuscotomentosus</name>
    <dbReference type="NCBI Taxonomy" id="1912939"/>
    <lineage>
        <taxon>Eukaryota</taxon>
        <taxon>Fungi</taxon>
        <taxon>Dikarya</taxon>
        <taxon>Basidiomycota</taxon>
        <taxon>Agaricomycotina</taxon>
        <taxon>Agaricomycetes</taxon>
        <taxon>Agaricomycetidae</taxon>
        <taxon>Boletales</taxon>
        <taxon>Suillineae</taxon>
        <taxon>Suillaceae</taxon>
        <taxon>Suillus</taxon>
    </lineage>
</organism>
<evidence type="ECO:0000256" key="1">
    <source>
        <dbReference type="SAM" id="MobiDB-lite"/>
    </source>
</evidence>
<proteinExistence type="predicted"/>
<accession>A0AAD4HQS0</accession>
<protein>
    <submittedName>
        <fullName evidence="2">Uncharacterized protein</fullName>
    </submittedName>
</protein>
<dbReference type="GeneID" id="64660585"/>
<evidence type="ECO:0000313" key="2">
    <source>
        <dbReference type="EMBL" id="KAG1905548.1"/>
    </source>
</evidence>
<feature type="compositionally biased region" description="Polar residues" evidence="1">
    <location>
        <begin position="88"/>
        <end position="97"/>
    </location>
</feature>
<feature type="compositionally biased region" description="Basic and acidic residues" evidence="1">
    <location>
        <begin position="46"/>
        <end position="60"/>
    </location>
</feature>
<evidence type="ECO:0000313" key="3">
    <source>
        <dbReference type="Proteomes" id="UP001195769"/>
    </source>
</evidence>
<feature type="compositionally biased region" description="Low complexity" evidence="1">
    <location>
        <begin position="36"/>
        <end position="45"/>
    </location>
</feature>
<dbReference type="EMBL" id="JABBWK010000007">
    <property type="protein sequence ID" value="KAG1905548.1"/>
    <property type="molecule type" value="Genomic_DNA"/>
</dbReference>
<dbReference type="RefSeq" id="XP_041231123.1">
    <property type="nucleotide sequence ID" value="XM_041366287.1"/>
</dbReference>
<dbReference type="Proteomes" id="UP001195769">
    <property type="component" value="Unassembled WGS sequence"/>
</dbReference>
<feature type="region of interest" description="Disordered" evidence="1">
    <location>
        <begin position="26"/>
        <end position="136"/>
    </location>
</feature>